<evidence type="ECO:0000313" key="3">
    <source>
        <dbReference type="Proteomes" id="UP001321749"/>
    </source>
</evidence>
<keyword evidence="3" id="KW-1185">Reference proteome</keyword>
<proteinExistence type="predicted"/>
<feature type="compositionally biased region" description="Pro residues" evidence="1">
    <location>
        <begin position="16"/>
        <end position="29"/>
    </location>
</feature>
<dbReference type="PANTHER" id="PTHR28054">
    <property type="entry name" value="RNA POLYMERASE I-SPECIFIC TRANSCRIPTION INITIATION FACTOR RRN10"/>
    <property type="match status" value="1"/>
</dbReference>
<protein>
    <submittedName>
        <fullName evidence="2">Uncharacterized protein</fullName>
    </submittedName>
</protein>
<dbReference type="AlphaFoldDB" id="A0AAV9HUU6"/>
<feature type="region of interest" description="Disordered" evidence="1">
    <location>
        <begin position="1"/>
        <end position="44"/>
    </location>
</feature>
<reference evidence="2" key="1">
    <citation type="journal article" date="2023" name="Mol. Phylogenet. Evol.">
        <title>Genome-scale phylogeny and comparative genomics of the fungal order Sordariales.</title>
        <authorList>
            <person name="Hensen N."/>
            <person name="Bonometti L."/>
            <person name="Westerberg I."/>
            <person name="Brannstrom I.O."/>
            <person name="Guillou S."/>
            <person name="Cros-Aarteil S."/>
            <person name="Calhoun S."/>
            <person name="Haridas S."/>
            <person name="Kuo A."/>
            <person name="Mondo S."/>
            <person name="Pangilinan J."/>
            <person name="Riley R."/>
            <person name="LaButti K."/>
            <person name="Andreopoulos B."/>
            <person name="Lipzen A."/>
            <person name="Chen C."/>
            <person name="Yan M."/>
            <person name="Daum C."/>
            <person name="Ng V."/>
            <person name="Clum A."/>
            <person name="Steindorff A."/>
            <person name="Ohm R.A."/>
            <person name="Martin F."/>
            <person name="Silar P."/>
            <person name="Natvig D.O."/>
            <person name="Lalanne C."/>
            <person name="Gautier V."/>
            <person name="Ament-Velasquez S.L."/>
            <person name="Kruys A."/>
            <person name="Hutchinson M.I."/>
            <person name="Powell A.J."/>
            <person name="Barry K."/>
            <person name="Miller A.N."/>
            <person name="Grigoriev I.V."/>
            <person name="Debuchy R."/>
            <person name="Gladieux P."/>
            <person name="Hiltunen Thoren M."/>
            <person name="Johannesson H."/>
        </authorList>
    </citation>
    <scope>NUCLEOTIDE SEQUENCE</scope>
    <source>
        <strain evidence="2">PSN324</strain>
    </source>
</reference>
<sequence>MDSSPTQPSSSSAPSSSPPPSQSPVPPSPTSSVSTVKQHRGREYNLYDAVAGRITLNDPLRLPPPSFSSTTTSPNFTTTTNTTTNTTNTTSSQQEQRQQQRQGRRRSSFSAPPRAGAPRLAPEEVLFRRRKAPTRYAESDIYWANEDLDDGGGGGGSAALPGSGLLVSVHRYASLFYEHVGLKGGDDGGGSSSGVWVGRDGQGAEEEGGGSVGGLSRGDKKRLVDERSMEESALLAFGILLEEAGREVLGRGGEKVFVEGSGRSGEDGERGGGGGGAGGWWMEGDGTEVIIEGEAGRLKERERGVKRRKVGEV</sequence>
<feature type="compositionally biased region" description="Gly residues" evidence="1">
    <location>
        <begin position="271"/>
        <end position="281"/>
    </location>
</feature>
<dbReference type="InterPro" id="IPR022793">
    <property type="entry name" value="Rrn10"/>
</dbReference>
<dbReference type="PANTHER" id="PTHR28054:SF1">
    <property type="entry name" value="RNA POLYMERASE I-SPECIFIC TRANSCRIPTION INITIATION FACTOR RRN10"/>
    <property type="match status" value="1"/>
</dbReference>
<feature type="region of interest" description="Disordered" evidence="1">
    <location>
        <begin position="56"/>
        <end position="126"/>
    </location>
</feature>
<evidence type="ECO:0000313" key="2">
    <source>
        <dbReference type="EMBL" id="KAK4463449.1"/>
    </source>
</evidence>
<dbReference type="Proteomes" id="UP001321749">
    <property type="component" value="Unassembled WGS sequence"/>
</dbReference>
<feature type="compositionally biased region" description="Low complexity" evidence="1">
    <location>
        <begin position="108"/>
        <end position="120"/>
    </location>
</feature>
<comment type="caution">
    <text evidence="2">The sequence shown here is derived from an EMBL/GenBank/DDBJ whole genome shotgun (WGS) entry which is preliminary data.</text>
</comment>
<evidence type="ECO:0000256" key="1">
    <source>
        <dbReference type="SAM" id="MobiDB-lite"/>
    </source>
</evidence>
<accession>A0AAV9HUU6</accession>
<dbReference type="GO" id="GO:0006360">
    <property type="term" value="P:transcription by RNA polymerase I"/>
    <property type="evidence" value="ECO:0007669"/>
    <property type="project" value="InterPro"/>
</dbReference>
<feature type="region of interest" description="Disordered" evidence="1">
    <location>
        <begin position="259"/>
        <end position="284"/>
    </location>
</feature>
<feature type="region of interest" description="Disordered" evidence="1">
    <location>
        <begin position="187"/>
        <end position="219"/>
    </location>
</feature>
<organism evidence="2 3">
    <name type="scientific">Cladorrhinum samala</name>
    <dbReference type="NCBI Taxonomy" id="585594"/>
    <lineage>
        <taxon>Eukaryota</taxon>
        <taxon>Fungi</taxon>
        <taxon>Dikarya</taxon>
        <taxon>Ascomycota</taxon>
        <taxon>Pezizomycotina</taxon>
        <taxon>Sordariomycetes</taxon>
        <taxon>Sordariomycetidae</taxon>
        <taxon>Sordariales</taxon>
        <taxon>Podosporaceae</taxon>
        <taxon>Cladorrhinum</taxon>
    </lineage>
</organism>
<feature type="compositionally biased region" description="Low complexity" evidence="1">
    <location>
        <begin position="1"/>
        <end position="15"/>
    </location>
</feature>
<reference evidence="2" key="2">
    <citation type="submission" date="2023-06" db="EMBL/GenBank/DDBJ databases">
        <authorList>
            <consortium name="Lawrence Berkeley National Laboratory"/>
            <person name="Mondo S.J."/>
            <person name="Hensen N."/>
            <person name="Bonometti L."/>
            <person name="Westerberg I."/>
            <person name="Brannstrom I.O."/>
            <person name="Guillou S."/>
            <person name="Cros-Aarteil S."/>
            <person name="Calhoun S."/>
            <person name="Haridas S."/>
            <person name="Kuo A."/>
            <person name="Pangilinan J."/>
            <person name="Riley R."/>
            <person name="Labutti K."/>
            <person name="Andreopoulos B."/>
            <person name="Lipzen A."/>
            <person name="Chen C."/>
            <person name="Yanf M."/>
            <person name="Daum C."/>
            <person name="Ng V."/>
            <person name="Clum A."/>
            <person name="Steindorff A."/>
            <person name="Ohm R."/>
            <person name="Martin F."/>
            <person name="Silar P."/>
            <person name="Natvig D."/>
            <person name="Lalanne C."/>
            <person name="Gautier V."/>
            <person name="Ament-Velasquez S.L."/>
            <person name="Kruys A."/>
            <person name="Hutchinson M.I."/>
            <person name="Powell A.J."/>
            <person name="Barry K."/>
            <person name="Miller A.N."/>
            <person name="Grigoriev I.V."/>
            <person name="Debuchy R."/>
            <person name="Gladieux P."/>
            <person name="Thoren M.H."/>
            <person name="Johannesson H."/>
        </authorList>
    </citation>
    <scope>NUCLEOTIDE SEQUENCE</scope>
    <source>
        <strain evidence="2">PSN324</strain>
    </source>
</reference>
<feature type="compositionally biased region" description="Low complexity" evidence="1">
    <location>
        <begin position="67"/>
        <end position="101"/>
    </location>
</feature>
<gene>
    <name evidence="2" type="ORF">QBC42DRAFT_324240</name>
</gene>
<name>A0AAV9HUU6_9PEZI</name>
<dbReference type="EMBL" id="MU864959">
    <property type="protein sequence ID" value="KAK4463449.1"/>
    <property type="molecule type" value="Genomic_DNA"/>
</dbReference>